<proteinExistence type="predicted"/>
<organism evidence="2">
    <name type="scientific">marine sediment metagenome</name>
    <dbReference type="NCBI Taxonomy" id="412755"/>
    <lineage>
        <taxon>unclassified sequences</taxon>
        <taxon>metagenomes</taxon>
        <taxon>ecological metagenomes</taxon>
    </lineage>
</organism>
<gene>
    <name evidence="2" type="ORF">S03H2_22622</name>
</gene>
<dbReference type="AlphaFoldDB" id="X1F0K8"/>
<feature type="region of interest" description="Disordered" evidence="1">
    <location>
        <begin position="1"/>
        <end position="37"/>
    </location>
</feature>
<evidence type="ECO:0000313" key="2">
    <source>
        <dbReference type="EMBL" id="GAH38427.1"/>
    </source>
</evidence>
<sequence length="155" mass="16508">APTPVPRIEALPPSEPQPRNGSPLPPGYSPVQTPVVHPITPPKVREVRGERIEILLNDDFISGPPGRYRAAAPPVVQRTIGPDGLERIGVDFSHTVTPASGSVPVTGTVQGSTGESIDSLMKCYRVACAAGRKDEASRLALQLLAKDPTCFYHVK</sequence>
<comment type="caution">
    <text evidence="2">The sequence shown here is derived from an EMBL/GenBank/DDBJ whole genome shotgun (WGS) entry which is preliminary data.</text>
</comment>
<accession>X1F0K8</accession>
<feature type="non-terminal residue" evidence="2">
    <location>
        <position position="1"/>
    </location>
</feature>
<protein>
    <submittedName>
        <fullName evidence="2">Uncharacterized protein</fullName>
    </submittedName>
</protein>
<evidence type="ECO:0000256" key="1">
    <source>
        <dbReference type="SAM" id="MobiDB-lite"/>
    </source>
</evidence>
<dbReference type="EMBL" id="BARU01012212">
    <property type="protein sequence ID" value="GAH38427.1"/>
    <property type="molecule type" value="Genomic_DNA"/>
</dbReference>
<name>X1F0K8_9ZZZZ</name>
<reference evidence="2" key="1">
    <citation type="journal article" date="2014" name="Front. Microbiol.">
        <title>High frequency of phylogenetically diverse reductive dehalogenase-homologous genes in deep subseafloor sedimentary metagenomes.</title>
        <authorList>
            <person name="Kawai M."/>
            <person name="Futagami T."/>
            <person name="Toyoda A."/>
            <person name="Takaki Y."/>
            <person name="Nishi S."/>
            <person name="Hori S."/>
            <person name="Arai W."/>
            <person name="Tsubouchi T."/>
            <person name="Morono Y."/>
            <person name="Uchiyama I."/>
            <person name="Ito T."/>
            <person name="Fujiyama A."/>
            <person name="Inagaki F."/>
            <person name="Takami H."/>
        </authorList>
    </citation>
    <scope>NUCLEOTIDE SEQUENCE</scope>
    <source>
        <strain evidence="2">Expedition CK06-06</strain>
    </source>
</reference>